<accession>A0AAN1EXY8</accession>
<comment type="similarity">
    <text evidence="6">Belongs to the carbohydrate kinase PfkB family. LacC subfamily.</text>
</comment>
<dbReference type="GO" id="GO:0005829">
    <property type="term" value="C:cytosol"/>
    <property type="evidence" value="ECO:0007669"/>
    <property type="project" value="TreeGrafter"/>
</dbReference>
<dbReference type="InterPro" id="IPR029056">
    <property type="entry name" value="Ribokinase-like"/>
</dbReference>
<evidence type="ECO:0000256" key="4">
    <source>
        <dbReference type="ARBA" id="ARBA00022777"/>
    </source>
</evidence>
<evidence type="ECO:0000313" key="11">
    <source>
        <dbReference type="Proteomes" id="UP001303564"/>
    </source>
</evidence>
<evidence type="ECO:0000313" key="10">
    <source>
        <dbReference type="Proteomes" id="UP000195609"/>
    </source>
</evidence>
<dbReference type="SUPFAM" id="SSF53613">
    <property type="entry name" value="Ribokinase-like"/>
    <property type="match status" value="1"/>
</dbReference>
<protein>
    <recommendedName>
        <fullName evidence="6">Tagatose-6-phosphate kinase</fullName>
        <ecNumber evidence="6">2.7.1.144</ecNumber>
    </recommendedName>
</protein>
<reference evidence="8 10" key="1">
    <citation type="journal article" date="2017" name="Front. Immunol.">
        <title>Complete Genome Sequence of Lactobacillus casei LC5, a Potential Probiotics for Atopic Dermatitis.</title>
        <authorList>
            <person name="Kang J."/>
            <person name="Chung W.H."/>
            <person name="Lim T.J."/>
            <person name="Whon T.W."/>
            <person name="Lim S."/>
            <person name="Nam Y.D."/>
        </authorList>
    </citation>
    <scope>NUCLEOTIDE SEQUENCE [LARGE SCALE GENOMIC DNA]</scope>
    <source>
        <strain evidence="8 10">LC5</strain>
    </source>
</reference>
<dbReference type="EC" id="2.7.1.144" evidence="6"/>
<comment type="similarity">
    <text evidence="1">Belongs to the carbohydrate kinase pfkB family.</text>
</comment>
<gene>
    <name evidence="8" type="ORF">BGL52_02000</name>
    <name evidence="9" type="ORF">RWA16_01990</name>
</gene>
<dbReference type="PANTHER" id="PTHR46566">
    <property type="entry name" value="1-PHOSPHOFRUCTOKINASE-RELATED"/>
    <property type="match status" value="1"/>
</dbReference>
<dbReference type="CDD" id="cd01164">
    <property type="entry name" value="FruK_PfkB_like"/>
    <property type="match status" value="1"/>
</dbReference>
<dbReference type="GO" id="GO:0005988">
    <property type="term" value="P:lactose metabolic process"/>
    <property type="evidence" value="ECO:0007669"/>
    <property type="project" value="UniProtKB-KW"/>
</dbReference>
<keyword evidence="4 8" id="KW-0418">Kinase</keyword>
<evidence type="ECO:0000256" key="5">
    <source>
        <dbReference type="ARBA" id="ARBA00022840"/>
    </source>
</evidence>
<dbReference type="PANTHER" id="PTHR46566:SF5">
    <property type="entry name" value="1-PHOSPHOFRUCTOKINASE"/>
    <property type="match status" value="1"/>
</dbReference>
<dbReference type="RefSeq" id="WP_087911518.1">
    <property type="nucleotide sequence ID" value="NZ_CP017065.1"/>
</dbReference>
<dbReference type="Proteomes" id="UP001303564">
    <property type="component" value="Chromosome"/>
</dbReference>
<evidence type="ECO:0000256" key="3">
    <source>
        <dbReference type="ARBA" id="ARBA00022741"/>
    </source>
</evidence>
<dbReference type="EMBL" id="CP017065">
    <property type="protein sequence ID" value="ARY90600.1"/>
    <property type="molecule type" value="Genomic_DNA"/>
</dbReference>
<dbReference type="Pfam" id="PF00294">
    <property type="entry name" value="PfkB"/>
    <property type="match status" value="1"/>
</dbReference>
<dbReference type="Proteomes" id="UP000195609">
    <property type="component" value="Chromosome"/>
</dbReference>
<proteinExistence type="inferred from homology"/>
<evidence type="ECO:0000313" key="8">
    <source>
        <dbReference type="EMBL" id="ARY90600.1"/>
    </source>
</evidence>
<dbReference type="GO" id="GO:0008443">
    <property type="term" value="F:phosphofructokinase activity"/>
    <property type="evidence" value="ECO:0007669"/>
    <property type="project" value="TreeGrafter"/>
</dbReference>
<keyword evidence="11" id="KW-1185">Reference proteome</keyword>
<keyword evidence="2 6" id="KW-0808">Transferase</keyword>
<evidence type="ECO:0000256" key="2">
    <source>
        <dbReference type="ARBA" id="ARBA00022679"/>
    </source>
</evidence>
<organism evidence="8 10">
    <name type="scientific">Lacticaseibacillus casei</name>
    <name type="common">Lactobacillus casei</name>
    <dbReference type="NCBI Taxonomy" id="1582"/>
    <lineage>
        <taxon>Bacteria</taxon>
        <taxon>Bacillati</taxon>
        <taxon>Bacillota</taxon>
        <taxon>Bacilli</taxon>
        <taxon>Lactobacillales</taxon>
        <taxon>Lactobacillaceae</taxon>
        <taxon>Lacticaseibacillus</taxon>
    </lineage>
</organism>
<reference evidence="9 11" key="2">
    <citation type="submission" date="2023-09" db="EMBL/GenBank/DDBJ databases">
        <title>Genomic characteristic of L. casei group strains isolated from clinical sources.</title>
        <authorList>
            <person name="Jarocki P."/>
        </authorList>
    </citation>
    <scope>NUCLEOTIDE SEQUENCE [LARGE SCALE GENOMIC DNA]</scope>
    <source>
        <strain evidence="9 11">LMG 24099</strain>
    </source>
</reference>
<dbReference type="InterPro" id="IPR017583">
    <property type="entry name" value="Tagatose/fructose_Pkinase"/>
</dbReference>
<evidence type="ECO:0000256" key="1">
    <source>
        <dbReference type="ARBA" id="ARBA00005380"/>
    </source>
</evidence>
<evidence type="ECO:0000259" key="7">
    <source>
        <dbReference type="Pfam" id="PF00294"/>
    </source>
</evidence>
<name>A0AAN1EXY8_LACCA</name>
<dbReference type="InterPro" id="IPR011611">
    <property type="entry name" value="PfkB_dom"/>
</dbReference>
<dbReference type="GO" id="GO:0005524">
    <property type="term" value="F:ATP binding"/>
    <property type="evidence" value="ECO:0007669"/>
    <property type="project" value="UniProtKB-KW"/>
</dbReference>
<dbReference type="Gene3D" id="3.40.1190.20">
    <property type="match status" value="1"/>
</dbReference>
<dbReference type="InterPro" id="IPR002173">
    <property type="entry name" value="Carboh/pur_kinase_PfkB_CS"/>
</dbReference>
<keyword evidence="3 6" id="KW-0547">Nucleotide-binding</keyword>
<dbReference type="PROSITE" id="PS00584">
    <property type="entry name" value="PFKB_KINASES_2"/>
    <property type="match status" value="1"/>
</dbReference>
<comment type="pathway">
    <text evidence="6">Carbohydrate metabolism; D-tagatose 6-phosphate degradation; D-glyceraldehyde 3-phosphate and glycerone phosphate from D-tagatose 6-phosphate: step 1/2.</text>
</comment>
<dbReference type="PIRSF" id="PIRSF000535">
    <property type="entry name" value="1PFK/6PFK/LacC"/>
    <property type="match status" value="1"/>
</dbReference>
<dbReference type="NCBIfam" id="TIGR03168">
    <property type="entry name" value="1-PFK"/>
    <property type="match status" value="1"/>
</dbReference>
<comment type="catalytic activity">
    <reaction evidence="6">
        <text>D-tagatofuranose 6-phosphate + ATP = D-tagatofuranose 1,6-bisphosphate + ADP + H(+)</text>
        <dbReference type="Rhea" id="RHEA:12420"/>
        <dbReference type="ChEBI" id="CHEBI:15378"/>
        <dbReference type="ChEBI" id="CHEBI:30616"/>
        <dbReference type="ChEBI" id="CHEBI:58694"/>
        <dbReference type="ChEBI" id="CHEBI:58695"/>
        <dbReference type="ChEBI" id="CHEBI:456216"/>
        <dbReference type="EC" id="2.7.1.144"/>
    </reaction>
</comment>
<dbReference type="AlphaFoldDB" id="A0AAN1EXY8"/>
<keyword evidence="6" id="KW-0423">Lactose metabolism</keyword>
<dbReference type="EMBL" id="CP136128">
    <property type="protein sequence ID" value="WNX27946.1"/>
    <property type="molecule type" value="Genomic_DNA"/>
</dbReference>
<feature type="domain" description="Carbohydrate kinase PfkB" evidence="7">
    <location>
        <begin position="12"/>
        <end position="296"/>
    </location>
</feature>
<sequence length="329" mass="35307">MLLTITTNPSIDVVYQTNFFKLGQTNREVSHYQVIGGKGINAGRVASILTGNKENVAAMGFVGRDNSAGIIQDLQEYGVANKMIQVPGKTRFCYTIIDGKGQKTELNEVGQQISTEEANQLLEQISSLTNLNGVSINGSLAPNLPGNFYSQVIRAVREKNPRAKIVLDTSGAALKSVLMGKDLPDYIKPNNEELSELLATDVVEEKNAVLSALMNPIFKNIPNVLVSMGAHGGVAKVGIETPRYYKIKISSQLAVNPEGSGDAMIGGILSALAYGKSNIDVIRAAMAAGMANAVEAKTGFVQKSTFNRFLRSDKDIHVQIIKAVPTPIK</sequence>
<evidence type="ECO:0000256" key="6">
    <source>
        <dbReference type="PIRNR" id="PIRNR000535"/>
    </source>
</evidence>
<evidence type="ECO:0000313" key="9">
    <source>
        <dbReference type="EMBL" id="WNX27946.1"/>
    </source>
</evidence>
<keyword evidence="5 6" id="KW-0067">ATP-binding</keyword>
<dbReference type="GO" id="GO:0009024">
    <property type="term" value="F:tagatose-6-phosphate kinase activity"/>
    <property type="evidence" value="ECO:0007669"/>
    <property type="project" value="UniProtKB-EC"/>
</dbReference>